<protein>
    <submittedName>
        <fullName evidence="1">Uncharacterized protein</fullName>
    </submittedName>
</protein>
<keyword evidence="2" id="KW-1185">Reference proteome</keyword>
<comment type="caution">
    <text evidence="1">The sequence shown here is derived from an EMBL/GenBank/DDBJ whole genome shotgun (WGS) entry which is preliminary data.</text>
</comment>
<dbReference type="EMBL" id="JASCZI010001470">
    <property type="protein sequence ID" value="MED6115026.1"/>
    <property type="molecule type" value="Genomic_DNA"/>
</dbReference>
<gene>
    <name evidence="1" type="ORF">PIB30_086241</name>
</gene>
<name>A0ABU6QU89_9FABA</name>
<reference evidence="1 2" key="1">
    <citation type="journal article" date="2023" name="Plants (Basel)">
        <title>Bridging the Gap: Combining Genomics and Transcriptomics Approaches to Understand Stylosanthes scabra, an Orphan Legume from the Brazilian Caatinga.</title>
        <authorList>
            <person name="Ferreira-Neto J.R.C."/>
            <person name="da Silva M.D."/>
            <person name="Binneck E."/>
            <person name="de Melo N.F."/>
            <person name="da Silva R.H."/>
            <person name="de Melo A.L.T.M."/>
            <person name="Pandolfi V."/>
            <person name="Bustamante F.O."/>
            <person name="Brasileiro-Vidal A.C."/>
            <person name="Benko-Iseppon A.M."/>
        </authorList>
    </citation>
    <scope>NUCLEOTIDE SEQUENCE [LARGE SCALE GENOMIC DNA]</scope>
    <source>
        <tissue evidence="1">Leaves</tissue>
    </source>
</reference>
<evidence type="ECO:0000313" key="2">
    <source>
        <dbReference type="Proteomes" id="UP001341840"/>
    </source>
</evidence>
<sequence>MVKLLLLRPEPDMRPEEVEALLQDAQHSSIDANSAHGSTRVPNMGVVHPSDGIAAVVRNTDGGVEVIDGIWRSESDVRERLTVASNDTYLCQHERSTYGGGMGVVGSGLVPSVGEQREERHEFDLGELSGGLGSSRYMRALSTELPSEKSDVCTTMEEDEMLVGPQLHMAIGWRLMQDV</sequence>
<accession>A0ABU6QU89</accession>
<proteinExistence type="predicted"/>
<dbReference type="Proteomes" id="UP001341840">
    <property type="component" value="Unassembled WGS sequence"/>
</dbReference>
<organism evidence="1 2">
    <name type="scientific">Stylosanthes scabra</name>
    <dbReference type="NCBI Taxonomy" id="79078"/>
    <lineage>
        <taxon>Eukaryota</taxon>
        <taxon>Viridiplantae</taxon>
        <taxon>Streptophyta</taxon>
        <taxon>Embryophyta</taxon>
        <taxon>Tracheophyta</taxon>
        <taxon>Spermatophyta</taxon>
        <taxon>Magnoliopsida</taxon>
        <taxon>eudicotyledons</taxon>
        <taxon>Gunneridae</taxon>
        <taxon>Pentapetalae</taxon>
        <taxon>rosids</taxon>
        <taxon>fabids</taxon>
        <taxon>Fabales</taxon>
        <taxon>Fabaceae</taxon>
        <taxon>Papilionoideae</taxon>
        <taxon>50 kb inversion clade</taxon>
        <taxon>dalbergioids sensu lato</taxon>
        <taxon>Dalbergieae</taxon>
        <taxon>Pterocarpus clade</taxon>
        <taxon>Stylosanthes</taxon>
    </lineage>
</organism>
<evidence type="ECO:0000313" key="1">
    <source>
        <dbReference type="EMBL" id="MED6115026.1"/>
    </source>
</evidence>